<dbReference type="SUPFAM" id="SSF55681">
    <property type="entry name" value="Class II aaRS and biotin synthetases"/>
    <property type="match status" value="1"/>
</dbReference>
<keyword evidence="11 14" id="KW-0030">Aminoacyl-tRNA synthetase</keyword>
<dbReference type="InterPro" id="IPR003156">
    <property type="entry name" value="DHHA1_dom"/>
</dbReference>
<dbReference type="GO" id="GO:0005829">
    <property type="term" value="C:cytosol"/>
    <property type="evidence" value="ECO:0007669"/>
    <property type="project" value="TreeGrafter"/>
</dbReference>
<dbReference type="NCBIfam" id="TIGR00344">
    <property type="entry name" value="alaS"/>
    <property type="match status" value="1"/>
</dbReference>
<dbReference type="Pfam" id="PF02272">
    <property type="entry name" value="DHHA1"/>
    <property type="match status" value="1"/>
</dbReference>
<dbReference type="GO" id="GO:0000049">
    <property type="term" value="F:tRNA binding"/>
    <property type="evidence" value="ECO:0007669"/>
    <property type="project" value="UniProtKB-KW"/>
</dbReference>
<feature type="binding site" evidence="14">
    <location>
        <position position="573"/>
    </location>
    <ligand>
        <name>Zn(2+)</name>
        <dbReference type="ChEBI" id="CHEBI:29105"/>
    </ligand>
</feature>
<keyword evidence="5 14" id="KW-0479">Metal-binding</keyword>
<dbReference type="GO" id="GO:0002161">
    <property type="term" value="F:aminoacyl-tRNA deacylase activity"/>
    <property type="evidence" value="ECO:0007669"/>
    <property type="project" value="TreeGrafter"/>
</dbReference>
<dbReference type="FunFam" id="2.40.30.130:FF:000001">
    <property type="entry name" value="Alanine--tRNA ligase"/>
    <property type="match status" value="1"/>
</dbReference>
<dbReference type="Gene3D" id="3.30.930.10">
    <property type="entry name" value="Bira Bifunctional Protein, Domain 2"/>
    <property type="match status" value="1"/>
</dbReference>
<dbReference type="PANTHER" id="PTHR11777:SF9">
    <property type="entry name" value="ALANINE--TRNA LIGASE, CYTOPLASMIC"/>
    <property type="match status" value="1"/>
</dbReference>
<dbReference type="SMART" id="SM00863">
    <property type="entry name" value="tRNA_SAD"/>
    <property type="match status" value="1"/>
</dbReference>
<dbReference type="RefSeq" id="WP_149400464.1">
    <property type="nucleotide sequence ID" value="NZ_BIXY01000010.1"/>
</dbReference>
<dbReference type="CDD" id="cd00673">
    <property type="entry name" value="AlaRS_core"/>
    <property type="match status" value="1"/>
</dbReference>
<dbReference type="Pfam" id="PF07973">
    <property type="entry name" value="tRNA_SAD"/>
    <property type="match status" value="1"/>
</dbReference>
<feature type="region of interest" description="Disordered" evidence="16">
    <location>
        <begin position="842"/>
        <end position="862"/>
    </location>
</feature>
<dbReference type="PANTHER" id="PTHR11777">
    <property type="entry name" value="ALANYL-TRNA SYNTHETASE"/>
    <property type="match status" value="1"/>
</dbReference>
<dbReference type="InterPro" id="IPR018163">
    <property type="entry name" value="Thr/Ala-tRNA-synth_IIc_edit"/>
</dbReference>
<dbReference type="Gene3D" id="3.10.310.40">
    <property type="match status" value="1"/>
</dbReference>
<keyword evidence="3 14" id="KW-0820">tRNA-binding</keyword>
<evidence type="ECO:0000256" key="10">
    <source>
        <dbReference type="ARBA" id="ARBA00022917"/>
    </source>
</evidence>
<dbReference type="EMBL" id="BIXY01000010">
    <property type="protein sequence ID" value="GCF07444.1"/>
    <property type="molecule type" value="Genomic_DNA"/>
</dbReference>
<dbReference type="Gene3D" id="2.40.30.130">
    <property type="match status" value="1"/>
</dbReference>
<evidence type="ECO:0000256" key="6">
    <source>
        <dbReference type="ARBA" id="ARBA00022741"/>
    </source>
</evidence>
<evidence type="ECO:0000256" key="15">
    <source>
        <dbReference type="SAM" id="Coils"/>
    </source>
</evidence>
<evidence type="ECO:0000256" key="14">
    <source>
        <dbReference type="HAMAP-Rule" id="MF_00036"/>
    </source>
</evidence>
<evidence type="ECO:0000256" key="8">
    <source>
        <dbReference type="ARBA" id="ARBA00022840"/>
    </source>
</evidence>
<evidence type="ECO:0000256" key="11">
    <source>
        <dbReference type="ARBA" id="ARBA00023146"/>
    </source>
</evidence>
<gene>
    <name evidence="14 18" type="primary">alaS</name>
    <name evidence="18" type="ORF">KDI_10080</name>
</gene>
<dbReference type="InterPro" id="IPR045864">
    <property type="entry name" value="aa-tRNA-synth_II/BPL/LPL"/>
</dbReference>
<dbReference type="FunFam" id="3.30.930.10:FF:000046">
    <property type="entry name" value="Alanine--tRNA ligase"/>
    <property type="match status" value="1"/>
</dbReference>
<dbReference type="SUPFAM" id="SSF101353">
    <property type="entry name" value="Putative anticodon-binding domain of alanyl-tRNA synthetase (AlaRS)"/>
    <property type="match status" value="1"/>
</dbReference>
<dbReference type="EC" id="6.1.1.7" evidence="14"/>
<dbReference type="GO" id="GO:0005524">
    <property type="term" value="F:ATP binding"/>
    <property type="evidence" value="ECO:0007669"/>
    <property type="project" value="UniProtKB-UniRule"/>
</dbReference>
<evidence type="ECO:0000313" key="18">
    <source>
        <dbReference type="EMBL" id="GCF07444.1"/>
    </source>
</evidence>
<dbReference type="HAMAP" id="MF_00036_B">
    <property type="entry name" value="Ala_tRNA_synth_B"/>
    <property type="match status" value="1"/>
</dbReference>
<dbReference type="Gene3D" id="3.30.54.20">
    <property type="match status" value="1"/>
</dbReference>
<keyword evidence="10 14" id="KW-0648">Protein biosynthesis</keyword>
<evidence type="ECO:0000256" key="9">
    <source>
        <dbReference type="ARBA" id="ARBA00022884"/>
    </source>
</evidence>
<dbReference type="InterPro" id="IPR012947">
    <property type="entry name" value="tRNA_SAD"/>
</dbReference>
<dbReference type="FunFam" id="3.30.54.20:FF:000001">
    <property type="entry name" value="Alanine--tRNA ligase"/>
    <property type="match status" value="1"/>
</dbReference>
<evidence type="ECO:0000256" key="4">
    <source>
        <dbReference type="ARBA" id="ARBA00022598"/>
    </source>
</evidence>
<accession>A0A5A5T951</accession>
<comment type="caution">
    <text evidence="18">The sequence shown here is derived from an EMBL/GenBank/DDBJ whole genome shotgun (WGS) entry which is preliminary data.</text>
</comment>
<evidence type="ECO:0000256" key="13">
    <source>
        <dbReference type="ARBA" id="ARBA00048300"/>
    </source>
</evidence>
<evidence type="ECO:0000256" key="5">
    <source>
        <dbReference type="ARBA" id="ARBA00022723"/>
    </source>
</evidence>
<dbReference type="PROSITE" id="PS50860">
    <property type="entry name" value="AA_TRNA_LIGASE_II_ALA"/>
    <property type="match status" value="1"/>
</dbReference>
<dbReference type="FunFam" id="3.10.310.40:FF:000001">
    <property type="entry name" value="Alanine--tRNA ligase"/>
    <property type="match status" value="1"/>
</dbReference>
<comment type="catalytic activity">
    <reaction evidence="13 14">
        <text>tRNA(Ala) + L-alanine + ATP = L-alanyl-tRNA(Ala) + AMP + diphosphate</text>
        <dbReference type="Rhea" id="RHEA:12540"/>
        <dbReference type="Rhea" id="RHEA-COMP:9657"/>
        <dbReference type="Rhea" id="RHEA-COMP:9923"/>
        <dbReference type="ChEBI" id="CHEBI:30616"/>
        <dbReference type="ChEBI" id="CHEBI:33019"/>
        <dbReference type="ChEBI" id="CHEBI:57972"/>
        <dbReference type="ChEBI" id="CHEBI:78442"/>
        <dbReference type="ChEBI" id="CHEBI:78497"/>
        <dbReference type="ChEBI" id="CHEBI:456215"/>
        <dbReference type="EC" id="6.1.1.7"/>
    </reaction>
</comment>
<feature type="binding site" evidence="14">
    <location>
        <position position="670"/>
    </location>
    <ligand>
        <name>Zn(2+)</name>
        <dbReference type="ChEBI" id="CHEBI:29105"/>
    </ligand>
</feature>
<dbReference type="Gene3D" id="3.30.980.10">
    <property type="entry name" value="Threonyl-trna Synthetase, Chain A, domain 2"/>
    <property type="match status" value="1"/>
</dbReference>
<keyword evidence="9 14" id="KW-0694">RNA-binding</keyword>
<keyword evidence="15" id="KW-0175">Coiled coil</keyword>
<dbReference type="OrthoDB" id="9803884at2"/>
<keyword evidence="6 14" id="KW-0547">Nucleotide-binding</keyword>
<dbReference type="InterPro" id="IPR018164">
    <property type="entry name" value="Ala-tRNA-synth_IIc_N"/>
</dbReference>
<dbReference type="GO" id="GO:0008270">
    <property type="term" value="F:zinc ion binding"/>
    <property type="evidence" value="ECO:0007669"/>
    <property type="project" value="UniProtKB-UniRule"/>
</dbReference>
<dbReference type="InterPro" id="IPR009000">
    <property type="entry name" value="Transl_B-barrel_sf"/>
</dbReference>
<evidence type="ECO:0000259" key="17">
    <source>
        <dbReference type="PROSITE" id="PS50860"/>
    </source>
</evidence>
<dbReference type="InterPro" id="IPR018162">
    <property type="entry name" value="Ala-tRNA-ligase_IIc_anticod-bd"/>
</dbReference>
<dbReference type="InterPro" id="IPR018165">
    <property type="entry name" value="Ala-tRNA-synth_IIc_core"/>
</dbReference>
<evidence type="ECO:0000256" key="1">
    <source>
        <dbReference type="ARBA" id="ARBA00008226"/>
    </source>
</evidence>
<evidence type="ECO:0000256" key="2">
    <source>
        <dbReference type="ARBA" id="ARBA00022490"/>
    </source>
</evidence>
<dbReference type="InterPro" id="IPR023033">
    <property type="entry name" value="Ala_tRNA_ligase_euk/bac"/>
</dbReference>
<evidence type="ECO:0000313" key="19">
    <source>
        <dbReference type="Proteomes" id="UP000322530"/>
    </source>
</evidence>
<comment type="function">
    <text evidence="12 14">Catalyzes the attachment of alanine to tRNA(Ala) in a two-step reaction: alanine is first activated by ATP to form Ala-AMP and then transferred to the acceptor end of tRNA(Ala). Also edits incorrectly charged Ser-tRNA(Ala) and Gly-tRNA(Ala) via its editing domain.</text>
</comment>
<feature type="binding site" evidence="14">
    <location>
        <position position="674"/>
    </location>
    <ligand>
        <name>Zn(2+)</name>
        <dbReference type="ChEBI" id="CHEBI:29105"/>
    </ligand>
</feature>
<organism evidence="18 19">
    <name type="scientific">Dictyobacter arantiisoli</name>
    <dbReference type="NCBI Taxonomy" id="2014874"/>
    <lineage>
        <taxon>Bacteria</taxon>
        <taxon>Bacillati</taxon>
        <taxon>Chloroflexota</taxon>
        <taxon>Ktedonobacteria</taxon>
        <taxon>Ktedonobacterales</taxon>
        <taxon>Dictyobacteraceae</taxon>
        <taxon>Dictyobacter</taxon>
    </lineage>
</organism>
<dbReference type="AlphaFoldDB" id="A0A5A5T951"/>
<comment type="subcellular location">
    <subcellularLocation>
        <location evidence="14">Cytoplasm</location>
    </subcellularLocation>
</comment>
<dbReference type="SUPFAM" id="SSF50447">
    <property type="entry name" value="Translation proteins"/>
    <property type="match status" value="1"/>
</dbReference>
<feature type="domain" description="Alanyl-transfer RNA synthetases family profile" evidence="17">
    <location>
        <begin position="7"/>
        <end position="713"/>
    </location>
</feature>
<sequence>MSVDTTLTGTEIRARFLDFYASKGHVKVPSSSLVPHNDPTVLLTTAGMQQMIPYFLGRETAPAARMTSSQKCFRTTDIDKVGNQRTLTFFEMLGNFSVGDYFKREAITFAWEFLTKVVNLPPERLHPTVHPEDDEAPRYWQEIAGYADEAIVRLDENWWGPPGASGPCGPDSEIYYDRGVEYGCGEADCKPGCECERFLEIWNLVFMQFFQDLQGVRTPLPRRNIDTGMGLERLTMVLQGKESVFETDLLRTIIDRFALITNTPYGQNNKSDTSLRVIADHGRALVFLAADGVLPSNEGRGYIFRRILRRAVRHGKLLGLDKPFLAEAANTVIDLMGGYYSELETQRERIIEVLSLEEKKFSQTLDTGLSLLNELLLDLKQKQQTTIPGAEVFRLYDTHGFPVELTQEIASEQGFKIDDAGFEEAMQRQQERSRAGASNTFAQAADDVALTEILKREGTTMFLGYSGLTGSGKVVALVVDGNEVESISAPQQALVILDQTPFYAESGGQIGDHGDIIGPMGIFQVQDTRKPIKGQYVHYGHLTEGHLRVGDAIQATVIENRRADTMRNHSATHLLHKALRDLLGPQVQQRGSLVEPERLRFDFASPRPLTSADLAQIDAQINRWIRADYPVKTTLMPIQEALQTGAMALFGEKYDDTVRVVSMGQSVELCGGTHCATTGQIGSYITIQETSVAAGIRRIEALTGRAAEAYLRQRREVVDRIASTLQVQTDQVESRIEQLVQELAAARRQIVQYQRNEAQAQVQQLVLAAEEIAGVPVVAASVQAPDAKLLRDMGENIRTHLKQGVVVLASDLGERIALQVNIDPALTKRGLHAGKLAGAVGERLGGKGGGRPDAAQGGGKDKTAIQPALELAKAFVRDNLK</sequence>
<reference evidence="18 19" key="1">
    <citation type="submission" date="2019-01" db="EMBL/GenBank/DDBJ databases">
        <title>Draft genome sequence of Dictyobacter sp. Uno17.</title>
        <authorList>
            <person name="Wang C.M."/>
            <person name="Zheng Y."/>
            <person name="Sakai Y."/>
            <person name="Abe K."/>
            <person name="Yokota A."/>
            <person name="Yabe S."/>
        </authorList>
    </citation>
    <scope>NUCLEOTIDE SEQUENCE [LARGE SCALE GENOMIC DNA]</scope>
    <source>
        <strain evidence="18 19">Uno17</strain>
    </source>
</reference>
<dbReference type="FunFam" id="3.30.980.10:FF:000004">
    <property type="entry name" value="Alanine--tRNA ligase, cytoplasmic"/>
    <property type="match status" value="1"/>
</dbReference>
<dbReference type="GO" id="GO:0006419">
    <property type="term" value="P:alanyl-tRNA aminoacylation"/>
    <property type="evidence" value="ECO:0007669"/>
    <property type="project" value="UniProtKB-UniRule"/>
</dbReference>
<keyword evidence="8 14" id="KW-0067">ATP-binding</keyword>
<name>A0A5A5T951_9CHLR</name>
<keyword evidence="2 14" id="KW-0963">Cytoplasm</keyword>
<dbReference type="PRINTS" id="PR00980">
    <property type="entry name" value="TRNASYNTHALA"/>
</dbReference>
<protein>
    <recommendedName>
        <fullName evidence="14">Alanine--tRNA ligase</fullName>
        <ecNumber evidence="14">6.1.1.7</ecNumber>
    </recommendedName>
    <alternativeName>
        <fullName evidence="14">Alanyl-tRNA synthetase</fullName>
        <shortName evidence="14">AlaRS</shortName>
    </alternativeName>
</protein>
<dbReference type="SUPFAM" id="SSF55186">
    <property type="entry name" value="ThrRS/AlaRS common domain"/>
    <property type="match status" value="1"/>
</dbReference>
<comment type="similarity">
    <text evidence="1 14">Belongs to the class-II aminoacyl-tRNA synthetase family.</text>
</comment>
<proteinExistence type="inferred from homology"/>
<dbReference type="Pfam" id="PF01411">
    <property type="entry name" value="tRNA-synt_2c"/>
    <property type="match status" value="1"/>
</dbReference>
<evidence type="ECO:0000256" key="3">
    <source>
        <dbReference type="ARBA" id="ARBA00022555"/>
    </source>
</evidence>
<dbReference type="Proteomes" id="UP000322530">
    <property type="component" value="Unassembled WGS sequence"/>
</dbReference>
<comment type="domain">
    <text evidence="14">Consists of three domains; the N-terminal catalytic domain, the editing domain and the C-terminal C-Ala domain. The editing domain removes incorrectly charged amino acids, while the C-Ala domain, along with tRNA(Ala), serves as a bridge to cooperatively bring together the editing and aminoacylation centers thus stimulating deacylation of misacylated tRNAs.</text>
</comment>
<evidence type="ECO:0000256" key="16">
    <source>
        <dbReference type="SAM" id="MobiDB-lite"/>
    </source>
</evidence>
<dbReference type="InterPro" id="IPR002318">
    <property type="entry name" value="Ala-tRNA-lgiase_IIc"/>
</dbReference>
<keyword evidence="19" id="KW-1185">Reference proteome</keyword>
<feature type="binding site" evidence="14">
    <location>
        <position position="569"/>
    </location>
    <ligand>
        <name>Zn(2+)</name>
        <dbReference type="ChEBI" id="CHEBI:29105"/>
    </ligand>
</feature>
<keyword evidence="4 14" id="KW-0436">Ligase</keyword>
<evidence type="ECO:0000256" key="7">
    <source>
        <dbReference type="ARBA" id="ARBA00022833"/>
    </source>
</evidence>
<evidence type="ECO:0000256" key="12">
    <source>
        <dbReference type="ARBA" id="ARBA00024779"/>
    </source>
</evidence>
<keyword evidence="7 14" id="KW-0862">Zinc</keyword>
<comment type="cofactor">
    <cofactor evidence="14">
        <name>Zn(2+)</name>
        <dbReference type="ChEBI" id="CHEBI:29105"/>
    </cofactor>
    <text evidence="14">Binds 1 zinc ion per subunit.</text>
</comment>
<dbReference type="Gene3D" id="6.10.250.550">
    <property type="match status" value="1"/>
</dbReference>
<feature type="coiled-coil region" evidence="15">
    <location>
        <begin position="722"/>
        <end position="763"/>
    </location>
</feature>
<dbReference type="GO" id="GO:0004813">
    <property type="term" value="F:alanine-tRNA ligase activity"/>
    <property type="evidence" value="ECO:0007669"/>
    <property type="project" value="UniProtKB-UniRule"/>
</dbReference>
<dbReference type="InterPro" id="IPR050058">
    <property type="entry name" value="Ala-tRNA_ligase"/>
</dbReference>